<dbReference type="AlphaFoldDB" id="A0A564N371"/>
<dbReference type="Proteomes" id="UP000318370">
    <property type="component" value="Unassembled WGS sequence"/>
</dbReference>
<evidence type="ECO:0000256" key="1">
    <source>
        <dbReference type="SAM" id="MobiDB-lite"/>
    </source>
</evidence>
<evidence type="ECO:0000313" key="2">
    <source>
        <dbReference type="EMBL" id="VUT00448.1"/>
    </source>
</evidence>
<protein>
    <submittedName>
        <fullName evidence="2">Uncharacterized protein</fullName>
    </submittedName>
</protein>
<feature type="region of interest" description="Disordered" evidence="1">
    <location>
        <begin position="1"/>
        <end position="25"/>
    </location>
</feature>
<sequence length="167" mass="19100">MAKGKEKVKGAAPKSEAERQSVRRDKLEEEFGKSFTLHMSGANRKRLDLVTEKITGVYRPGTREWSLVIAELINQYYIDYVMPSSGETSEYIHKKYGEIWGMQFVDEMRDKDIVAIMNKRGDKVPTKNEDGSVSLEKRKWNVDDVTLYRSAEKVGSLIKKATNSSDE</sequence>
<name>A0A564N371_9ENTR</name>
<dbReference type="EMBL" id="CABGHF010000034">
    <property type="protein sequence ID" value="VUT00448.1"/>
    <property type="molecule type" value="Genomic_DNA"/>
</dbReference>
<dbReference type="RefSeq" id="WP_142463786.1">
    <property type="nucleotide sequence ID" value="NZ_CABGHF010000034.1"/>
</dbReference>
<gene>
    <name evidence="2" type="ORF">SB6408_01909</name>
</gene>
<proteinExistence type="predicted"/>
<evidence type="ECO:0000313" key="3">
    <source>
        <dbReference type="Proteomes" id="UP000318370"/>
    </source>
</evidence>
<reference evidence="2 3" key="1">
    <citation type="submission" date="2019-07" db="EMBL/GenBank/DDBJ databases">
        <authorList>
            <person name="Brisse S."/>
            <person name="Rodrigues C."/>
            <person name="Thorpe H."/>
        </authorList>
    </citation>
    <scope>NUCLEOTIDE SEQUENCE [LARGE SCALE GENOMIC DNA]</scope>
    <source>
        <strain evidence="2">SB6408</strain>
    </source>
</reference>
<accession>A0A564N371</accession>
<organism evidence="2 3">
    <name type="scientific">Klebsiella spallanzanii</name>
    <dbReference type="NCBI Taxonomy" id="2587528"/>
    <lineage>
        <taxon>Bacteria</taxon>
        <taxon>Pseudomonadati</taxon>
        <taxon>Pseudomonadota</taxon>
        <taxon>Gammaproteobacteria</taxon>
        <taxon>Enterobacterales</taxon>
        <taxon>Enterobacteriaceae</taxon>
        <taxon>Klebsiella/Raoultella group</taxon>
        <taxon>Klebsiella</taxon>
    </lineage>
</organism>